<evidence type="ECO:0000313" key="1">
    <source>
        <dbReference type="Proteomes" id="UP001165740"/>
    </source>
</evidence>
<dbReference type="GeneID" id="106079944"/>
<accession>A0A9W3BIR7</accession>
<dbReference type="Proteomes" id="UP001165740">
    <property type="component" value="Chromosome 1"/>
</dbReference>
<evidence type="ECO:0000313" key="2">
    <source>
        <dbReference type="RefSeq" id="XP_055899328.1"/>
    </source>
</evidence>
<organism evidence="1 2">
    <name type="scientific">Biomphalaria glabrata</name>
    <name type="common">Bloodfluke planorb</name>
    <name type="synonym">Freshwater snail</name>
    <dbReference type="NCBI Taxonomy" id="6526"/>
    <lineage>
        <taxon>Eukaryota</taxon>
        <taxon>Metazoa</taxon>
        <taxon>Spiralia</taxon>
        <taxon>Lophotrochozoa</taxon>
        <taxon>Mollusca</taxon>
        <taxon>Gastropoda</taxon>
        <taxon>Heterobranchia</taxon>
        <taxon>Euthyneura</taxon>
        <taxon>Panpulmonata</taxon>
        <taxon>Hygrophila</taxon>
        <taxon>Lymnaeoidea</taxon>
        <taxon>Planorbidae</taxon>
        <taxon>Biomphalaria</taxon>
    </lineage>
</organism>
<name>A0A9W3BIR7_BIOGL</name>
<sequence>MKMPDHEATYDVIFVFGPPVPNKEKYLPPTSLAPSHKILCLENIFQENPSFGLRDIALLTVANLKKHNQVLLIDDFRLRATRDSLIKIISRKIPSCRVQLVQVLPLYGYQQLMWQWQFAYADGYTAVLKDESIVKNWFDVSTDNIDYESGYVAKPSEDEKLNKMTVNYPLEIETAYKLSIPVLFIQWQSELFNNEENKLQLMTICSKWISHYTVGRVIFICDSFRKTGDVSFEFFKVKEFIKWLSLKINTPVYAAQLDPLSSQGSFCLPPSPGIIAFLYQRHSLNLQSKGTCYIYETYDHMQMAQSAGIRNIKMSTFIDSCDILTTLQMLGATPAVPKFLRRIKVQETSLNACSKLFVPFYEQRLAITDGCYTQNCPQGIQEHIFVQDLDTFCKYQKEFVNQIQSRSTRSDAKNCKTKPLMAERLASSDQRLPIWMKPKTHSESSGDTLKRKHTASLESHYRSSKTVYFLTESELMEAANNVLVQVDEDQNL</sequence>
<dbReference type="OrthoDB" id="6143546at2759"/>
<keyword evidence="1" id="KW-1185">Reference proteome</keyword>
<protein>
    <submittedName>
        <fullName evidence="2">Uncharacterized protein LOC106079944 isoform X1</fullName>
    </submittedName>
</protein>
<reference evidence="2" key="1">
    <citation type="submission" date="2025-08" db="UniProtKB">
        <authorList>
            <consortium name="RefSeq"/>
        </authorList>
    </citation>
    <scope>IDENTIFICATION</scope>
</reference>
<dbReference type="AlphaFoldDB" id="A0A9W3BIR7"/>
<proteinExistence type="predicted"/>
<gene>
    <name evidence="2" type="primary">LOC106079944</name>
</gene>
<dbReference type="RefSeq" id="XP_055899328.1">
    <property type="nucleotide sequence ID" value="XM_056043353.1"/>
</dbReference>
<dbReference type="OMA" id="HIRICPR"/>